<protein>
    <submittedName>
        <fullName evidence="1">Uncharacterized protein</fullName>
    </submittedName>
</protein>
<organism evidence="1 2">
    <name type="scientific">Methanoculleus palmolei</name>
    <dbReference type="NCBI Taxonomy" id="72612"/>
    <lineage>
        <taxon>Archaea</taxon>
        <taxon>Methanobacteriati</taxon>
        <taxon>Methanobacteriota</taxon>
        <taxon>Stenosarchaea group</taxon>
        <taxon>Methanomicrobia</taxon>
        <taxon>Methanomicrobiales</taxon>
        <taxon>Methanomicrobiaceae</taxon>
        <taxon>Methanoculleus</taxon>
    </lineage>
</organism>
<keyword evidence="2" id="KW-1185">Reference proteome</keyword>
<name>A0ABD8A9E4_9EURY</name>
<accession>A0ABD8A9E4</accession>
<evidence type="ECO:0000313" key="1">
    <source>
        <dbReference type="EMBL" id="WOX56149.1"/>
    </source>
</evidence>
<gene>
    <name evidence="1" type="ORF">R6Y95_02140</name>
</gene>
<reference evidence="1 2" key="1">
    <citation type="submission" date="2023-10" db="EMBL/GenBank/DDBJ databases">
        <title>The complete genome sequence of Methanoculleus palmolei DSM 4273.</title>
        <authorList>
            <person name="Lai S.-J."/>
            <person name="You Y.-T."/>
            <person name="Chen S.-C."/>
        </authorList>
    </citation>
    <scope>NUCLEOTIDE SEQUENCE [LARGE SCALE GENOMIC DNA]</scope>
    <source>
        <strain evidence="1 2">DSM 4273</strain>
    </source>
</reference>
<dbReference type="AlphaFoldDB" id="A0ABD8A9E4"/>
<proteinExistence type="predicted"/>
<evidence type="ECO:0000313" key="2">
    <source>
        <dbReference type="Proteomes" id="UP001626603"/>
    </source>
</evidence>
<sequence>MKPDVVNVSADLYIEHAAYPELEPLETSPHHMIISPKNCDEYGITATELADPETMLSRRFHCGLGFPLSWLMSNRASAWDNKGVFPNAKPMEFYGIRGVKIF</sequence>
<dbReference type="EMBL" id="CP137641">
    <property type="protein sequence ID" value="WOX56149.1"/>
    <property type="molecule type" value="Genomic_DNA"/>
</dbReference>
<dbReference type="Proteomes" id="UP001626603">
    <property type="component" value="Chromosome"/>
</dbReference>